<accession>A0A3Q0IRI1</accession>
<keyword evidence="15" id="KW-1185">Reference proteome</keyword>
<protein>
    <recommendedName>
        <fullName evidence="4">Protein hunchback</fullName>
    </recommendedName>
</protein>
<keyword evidence="12" id="KW-0539">Nucleus</keyword>
<evidence type="ECO:0000259" key="14">
    <source>
        <dbReference type="PROSITE" id="PS50157"/>
    </source>
</evidence>
<dbReference type="AlphaFoldDB" id="A0A3Q0IRI1"/>
<evidence type="ECO:0000256" key="10">
    <source>
        <dbReference type="ARBA" id="ARBA00022833"/>
    </source>
</evidence>
<comment type="subcellular location">
    <subcellularLocation>
        <location evidence="2">Nucleus</location>
    </subcellularLocation>
</comment>
<evidence type="ECO:0000256" key="3">
    <source>
        <dbReference type="ARBA" id="ARBA00007746"/>
    </source>
</evidence>
<name>A0A3Q0IRI1_DIACI</name>
<dbReference type="Proteomes" id="UP000079169">
    <property type="component" value="Unplaced"/>
</dbReference>
<keyword evidence="9 13" id="KW-0863">Zinc-finger</keyword>
<dbReference type="PANTHER" id="PTHR24392:SF49">
    <property type="entry name" value="PROTEIN HUNCHBACK"/>
    <property type="match status" value="1"/>
</dbReference>
<dbReference type="RefSeq" id="XP_026676950.1">
    <property type="nucleotide sequence ID" value="XM_026821149.1"/>
</dbReference>
<evidence type="ECO:0000256" key="1">
    <source>
        <dbReference type="ARBA" id="ARBA00003983"/>
    </source>
</evidence>
<evidence type="ECO:0000313" key="16">
    <source>
        <dbReference type="RefSeq" id="XP_026676950.1"/>
    </source>
</evidence>
<evidence type="ECO:0000256" key="2">
    <source>
        <dbReference type="ARBA" id="ARBA00004123"/>
    </source>
</evidence>
<feature type="domain" description="C2H2-type" evidence="14">
    <location>
        <begin position="110"/>
        <end position="137"/>
    </location>
</feature>
<reference evidence="16" key="1">
    <citation type="submission" date="2025-08" db="UniProtKB">
        <authorList>
            <consortium name="RefSeq"/>
        </authorList>
    </citation>
    <scope>IDENTIFICATION</scope>
</reference>
<dbReference type="PROSITE" id="PS50157">
    <property type="entry name" value="ZINC_FINGER_C2H2_2"/>
    <property type="match status" value="1"/>
</dbReference>
<organism evidence="15 16">
    <name type="scientific">Diaphorina citri</name>
    <name type="common">Asian citrus psyllid</name>
    <dbReference type="NCBI Taxonomy" id="121845"/>
    <lineage>
        <taxon>Eukaryota</taxon>
        <taxon>Metazoa</taxon>
        <taxon>Ecdysozoa</taxon>
        <taxon>Arthropoda</taxon>
        <taxon>Hexapoda</taxon>
        <taxon>Insecta</taxon>
        <taxon>Pterygota</taxon>
        <taxon>Neoptera</taxon>
        <taxon>Paraneoptera</taxon>
        <taxon>Hemiptera</taxon>
        <taxon>Sternorrhyncha</taxon>
        <taxon>Psylloidea</taxon>
        <taxon>Psyllidae</taxon>
        <taxon>Diaphorininae</taxon>
        <taxon>Diaphorina</taxon>
    </lineage>
</organism>
<keyword evidence="10" id="KW-0862">Zinc</keyword>
<dbReference type="Gene3D" id="3.30.160.60">
    <property type="entry name" value="Classic Zinc Finger"/>
    <property type="match status" value="2"/>
</dbReference>
<evidence type="ECO:0000256" key="8">
    <source>
        <dbReference type="ARBA" id="ARBA00022737"/>
    </source>
</evidence>
<dbReference type="STRING" id="121845.A0A3Q0IRI1"/>
<dbReference type="KEGG" id="dci:113466063"/>
<evidence type="ECO:0000256" key="13">
    <source>
        <dbReference type="PROSITE-ProRule" id="PRU00042"/>
    </source>
</evidence>
<gene>
    <name evidence="16" type="primary">LOC113466063</name>
</gene>
<keyword evidence="11" id="KW-0238">DNA-binding</keyword>
<comment type="function">
    <text evidence="1">Gap class segmentation protein that controls development of head structures.</text>
</comment>
<evidence type="ECO:0000256" key="12">
    <source>
        <dbReference type="ARBA" id="ARBA00023242"/>
    </source>
</evidence>
<evidence type="ECO:0000256" key="6">
    <source>
        <dbReference type="ARBA" id="ARBA00022492"/>
    </source>
</evidence>
<dbReference type="PaxDb" id="121845-A0A3Q0IRI1"/>
<dbReference type="InterPro" id="IPR036236">
    <property type="entry name" value="Znf_C2H2_sf"/>
</dbReference>
<dbReference type="PANTHER" id="PTHR24392">
    <property type="entry name" value="ZINC FINGER PROTEIN"/>
    <property type="match status" value="1"/>
</dbReference>
<dbReference type="SUPFAM" id="SSF57667">
    <property type="entry name" value="beta-beta-alpha zinc fingers"/>
    <property type="match status" value="2"/>
</dbReference>
<dbReference type="InterPro" id="IPR013087">
    <property type="entry name" value="Znf_C2H2_type"/>
</dbReference>
<dbReference type="GO" id="GO:0003677">
    <property type="term" value="F:DNA binding"/>
    <property type="evidence" value="ECO:0007669"/>
    <property type="project" value="UniProtKB-KW"/>
</dbReference>
<dbReference type="GO" id="GO:0008270">
    <property type="term" value="F:zinc ion binding"/>
    <property type="evidence" value="ECO:0007669"/>
    <property type="project" value="UniProtKB-KW"/>
</dbReference>
<comment type="similarity">
    <text evidence="3">Belongs to the hunchback C2H2-type zinc-finger protein family.</text>
</comment>
<dbReference type="GeneID" id="113466063"/>
<proteinExistence type="inferred from homology"/>
<dbReference type="SMART" id="SM00355">
    <property type="entry name" value="ZnF_C2H2"/>
    <property type="match status" value="3"/>
</dbReference>
<evidence type="ECO:0000256" key="4">
    <source>
        <dbReference type="ARBA" id="ARBA00013638"/>
    </source>
</evidence>
<sequence length="167" mass="19716">MQVLNLGNARNDFGTYDPRILKAHIFKHTGAKPLKCIKCSFATTYRSSLVSHMRIKHGIYNSTLFFLNISENLYSCYHCKQYEVDDIELLVEHCRTCTYMNRPHAYKYKFVCHICSYGTYDARNLKGHIFKHTGAKPLKCPKCFFTSSYERNLRSHLRRKHNHFTYS</sequence>
<dbReference type="GO" id="GO:0005634">
    <property type="term" value="C:nucleus"/>
    <property type="evidence" value="ECO:0007669"/>
    <property type="project" value="UniProtKB-SubCell"/>
</dbReference>
<evidence type="ECO:0000313" key="15">
    <source>
        <dbReference type="Proteomes" id="UP000079169"/>
    </source>
</evidence>
<keyword evidence="7" id="KW-0479">Metal-binding</keyword>
<evidence type="ECO:0000256" key="9">
    <source>
        <dbReference type="ARBA" id="ARBA00022771"/>
    </source>
</evidence>
<dbReference type="GO" id="GO:0035282">
    <property type="term" value="P:segmentation"/>
    <property type="evidence" value="ECO:0007669"/>
    <property type="project" value="UniProtKB-KW"/>
</dbReference>
<evidence type="ECO:0000256" key="7">
    <source>
        <dbReference type="ARBA" id="ARBA00022723"/>
    </source>
</evidence>
<keyword evidence="5" id="KW-0217">Developmental protein</keyword>
<keyword evidence="8" id="KW-0677">Repeat</keyword>
<keyword evidence="6" id="KW-0302">Gap protein</keyword>
<evidence type="ECO:0000256" key="11">
    <source>
        <dbReference type="ARBA" id="ARBA00023125"/>
    </source>
</evidence>
<evidence type="ECO:0000256" key="5">
    <source>
        <dbReference type="ARBA" id="ARBA00022473"/>
    </source>
</evidence>